<feature type="compositionally biased region" description="Basic and acidic residues" evidence="1">
    <location>
        <begin position="335"/>
        <end position="344"/>
    </location>
</feature>
<dbReference type="OrthoDB" id="9961064at2"/>
<evidence type="ECO:0000313" key="3">
    <source>
        <dbReference type="Proteomes" id="UP000000328"/>
    </source>
</evidence>
<dbReference type="GeneID" id="92869206"/>
<dbReference type="AlphaFoldDB" id="A0A0H3CY05"/>
<evidence type="ECO:0000313" key="2">
    <source>
        <dbReference type="EMBL" id="ADJ43228.1"/>
    </source>
</evidence>
<gene>
    <name evidence="2" type="ordered locus">AMED_1414</name>
</gene>
<proteinExistence type="predicted"/>
<dbReference type="EMBL" id="CP002000">
    <property type="protein sequence ID" value="ADJ43228.1"/>
    <property type="molecule type" value="Genomic_DNA"/>
</dbReference>
<dbReference type="RefSeq" id="WP_013223316.1">
    <property type="nucleotide sequence ID" value="NC_014318.1"/>
</dbReference>
<name>A0A0H3CY05_AMYMU</name>
<sequence length="344" mass="37831">MTDEDEDGFGSDWIFGSVPWREISEPGPHTEEPLIDAWWHGTRVTVVAPGVIEEWAATAQAAFFPTADVDAQVIDVPATLAEEGLTGPLPRNALVVKNCAGIQIGNWNKQTNIHKFRVEDVRITLDQALARSFATSVPTPEAVKSRTKVAIWNSRGVQVGDFNRQRNVFRHVVTGPEIALGRGDTAIVDQLRDGQVDAAERALVKLVRREFERDAAQLYTALDVTCNERLPVPPPIVENTFGGEYGLGNEQKVREDITVTGVNATDLIDTLVELLLEAEALKGPSPGEEAVGLEPVDLEPPAPLDLEDIVLEAEPDPFTIKPVEREPIPPPVIDEPARDPWFRW</sequence>
<evidence type="ECO:0000256" key="1">
    <source>
        <dbReference type="SAM" id="MobiDB-lite"/>
    </source>
</evidence>
<protein>
    <submittedName>
        <fullName evidence="2">Uncharacterized protein</fullName>
    </submittedName>
</protein>
<dbReference type="KEGG" id="amd:AMED_1414"/>
<organism evidence="2 3">
    <name type="scientific">Amycolatopsis mediterranei (strain U-32)</name>
    <dbReference type="NCBI Taxonomy" id="749927"/>
    <lineage>
        <taxon>Bacteria</taxon>
        <taxon>Bacillati</taxon>
        <taxon>Actinomycetota</taxon>
        <taxon>Actinomycetes</taxon>
        <taxon>Pseudonocardiales</taxon>
        <taxon>Pseudonocardiaceae</taxon>
        <taxon>Amycolatopsis</taxon>
    </lineage>
</organism>
<reference evidence="2 3" key="1">
    <citation type="journal article" date="2010" name="Cell Res.">
        <title>Complete genome sequence of the rifamycin SV-producing Amycolatopsis mediterranei U32 revealed its genetic characteristics in phylogeny and metabolism.</title>
        <authorList>
            <person name="Zhao W."/>
            <person name="Zhong Y."/>
            <person name="Yuan H."/>
            <person name="Wang J."/>
            <person name="Zheng H."/>
            <person name="Wang Y."/>
            <person name="Cen X."/>
            <person name="Xu F."/>
            <person name="Bai J."/>
            <person name="Han X."/>
            <person name="Lu G."/>
            <person name="Zhu Y."/>
            <person name="Shao Z."/>
            <person name="Yan H."/>
            <person name="Li C."/>
            <person name="Peng N."/>
            <person name="Zhang Z."/>
            <person name="Zhang Y."/>
            <person name="Lin W."/>
            <person name="Fan Y."/>
            <person name="Qin Z."/>
            <person name="Hu Y."/>
            <person name="Zhu B."/>
            <person name="Wang S."/>
            <person name="Ding X."/>
            <person name="Zhao G.P."/>
        </authorList>
    </citation>
    <scope>NUCLEOTIDE SEQUENCE [LARGE SCALE GENOMIC DNA]</scope>
    <source>
        <strain evidence="3">U-32</strain>
    </source>
</reference>
<dbReference type="HOGENOM" id="CLU_762156_0_0_11"/>
<dbReference type="PATRIC" id="fig|749927.5.peg.1457"/>
<feature type="region of interest" description="Disordered" evidence="1">
    <location>
        <begin position="320"/>
        <end position="344"/>
    </location>
</feature>
<accession>A0A0H3CY05</accession>
<dbReference type="Proteomes" id="UP000000328">
    <property type="component" value="Chromosome"/>
</dbReference>